<comment type="caution">
    <text evidence="1">The sequence shown here is derived from an EMBL/GenBank/DDBJ whole genome shotgun (WGS) entry which is preliminary data.</text>
</comment>
<evidence type="ECO:0000313" key="2">
    <source>
        <dbReference type="Proteomes" id="UP000692954"/>
    </source>
</evidence>
<dbReference type="OrthoDB" id="316189at2759"/>
<evidence type="ECO:0000313" key="1">
    <source>
        <dbReference type="EMBL" id="CAD8127779.1"/>
    </source>
</evidence>
<name>A0A8S1RL46_9CILI</name>
<accession>A0A8S1RL46</accession>
<dbReference type="AlphaFoldDB" id="A0A8S1RL46"/>
<reference evidence="1" key="1">
    <citation type="submission" date="2021-01" db="EMBL/GenBank/DDBJ databases">
        <authorList>
            <consortium name="Genoscope - CEA"/>
            <person name="William W."/>
        </authorList>
    </citation>
    <scope>NUCLEOTIDE SEQUENCE</scope>
</reference>
<protein>
    <submittedName>
        <fullName evidence="1">Uncharacterized protein</fullName>
    </submittedName>
</protein>
<dbReference type="EMBL" id="CAJJDN010000179">
    <property type="protein sequence ID" value="CAD8127779.1"/>
    <property type="molecule type" value="Genomic_DNA"/>
</dbReference>
<organism evidence="1 2">
    <name type="scientific">Paramecium sonneborni</name>
    <dbReference type="NCBI Taxonomy" id="65129"/>
    <lineage>
        <taxon>Eukaryota</taxon>
        <taxon>Sar</taxon>
        <taxon>Alveolata</taxon>
        <taxon>Ciliophora</taxon>
        <taxon>Intramacronucleata</taxon>
        <taxon>Oligohymenophorea</taxon>
        <taxon>Peniculida</taxon>
        <taxon>Parameciidae</taxon>
        <taxon>Paramecium</taxon>
    </lineage>
</organism>
<sequence>MTIQQYNKNLTFSNTYKHTNCQVTQGGKLVAEVANSHYCFCVCEQPIPKAGKIQFTFQILTGSDFFVGIGFKDIMQQKNYYDCNNSGTYLIKENGPTQSHDNKDIHDKQLSLDKYIKWSKQNNPQKTFAKQWIDTSQQLYPCVGLGRKAQIKILN</sequence>
<keyword evidence="2" id="KW-1185">Reference proteome</keyword>
<gene>
    <name evidence="1" type="ORF">PSON_ATCC_30995.1.T1790105</name>
</gene>
<dbReference type="Proteomes" id="UP000692954">
    <property type="component" value="Unassembled WGS sequence"/>
</dbReference>
<proteinExistence type="predicted"/>